<organism evidence="1">
    <name type="scientific">Arundo donax</name>
    <name type="common">Giant reed</name>
    <name type="synonym">Donax arundinaceus</name>
    <dbReference type="NCBI Taxonomy" id="35708"/>
    <lineage>
        <taxon>Eukaryota</taxon>
        <taxon>Viridiplantae</taxon>
        <taxon>Streptophyta</taxon>
        <taxon>Embryophyta</taxon>
        <taxon>Tracheophyta</taxon>
        <taxon>Spermatophyta</taxon>
        <taxon>Magnoliopsida</taxon>
        <taxon>Liliopsida</taxon>
        <taxon>Poales</taxon>
        <taxon>Poaceae</taxon>
        <taxon>PACMAD clade</taxon>
        <taxon>Arundinoideae</taxon>
        <taxon>Arundineae</taxon>
        <taxon>Arundo</taxon>
    </lineage>
</organism>
<proteinExistence type="predicted"/>
<accession>A0A0A9A615</accession>
<protein>
    <submittedName>
        <fullName evidence="1">Uncharacterized protein</fullName>
    </submittedName>
</protein>
<sequence length="112" mass="12775">MELNDETFPKDTGILPESKFPLSPRNCRDAIFWKCGITPERAFIWRSTQTSFDEFLNILAGIFPDSLFRERISTLSDELFRKESGITPLKLFIERLTYLTGAAIPNDGGMLP</sequence>
<reference evidence="1" key="1">
    <citation type="submission" date="2014-09" db="EMBL/GenBank/DDBJ databases">
        <authorList>
            <person name="Magalhaes I.L.F."/>
            <person name="Oliveira U."/>
            <person name="Santos F.R."/>
            <person name="Vidigal T.H.D.A."/>
            <person name="Brescovit A.D."/>
            <person name="Santos A.J."/>
        </authorList>
    </citation>
    <scope>NUCLEOTIDE SEQUENCE</scope>
    <source>
        <tissue evidence="1">Shoot tissue taken approximately 20 cm above the soil surface</tissue>
    </source>
</reference>
<dbReference type="EMBL" id="GBRH01251364">
    <property type="protein sequence ID" value="JAD46531.1"/>
    <property type="molecule type" value="Transcribed_RNA"/>
</dbReference>
<reference evidence="1" key="2">
    <citation type="journal article" date="2015" name="Data Brief">
        <title>Shoot transcriptome of the giant reed, Arundo donax.</title>
        <authorList>
            <person name="Barrero R.A."/>
            <person name="Guerrero F.D."/>
            <person name="Moolhuijzen P."/>
            <person name="Goolsby J.A."/>
            <person name="Tidwell J."/>
            <person name="Bellgard S.E."/>
            <person name="Bellgard M.I."/>
        </authorList>
    </citation>
    <scope>NUCLEOTIDE SEQUENCE</scope>
    <source>
        <tissue evidence="1">Shoot tissue taken approximately 20 cm above the soil surface</tissue>
    </source>
</reference>
<evidence type="ECO:0000313" key="1">
    <source>
        <dbReference type="EMBL" id="JAD46531.1"/>
    </source>
</evidence>
<name>A0A0A9A615_ARUDO</name>
<dbReference type="AlphaFoldDB" id="A0A0A9A615"/>